<gene>
    <name evidence="2" type="ORF">AHA02nite_15340</name>
</gene>
<feature type="transmembrane region" description="Helical" evidence="1">
    <location>
        <begin position="6"/>
        <end position="25"/>
    </location>
</feature>
<accession>A0A511W628</accession>
<evidence type="ECO:0008006" key="4">
    <source>
        <dbReference type="Google" id="ProtNLM"/>
    </source>
</evidence>
<dbReference type="EMBL" id="BJYA01000010">
    <property type="protein sequence ID" value="GEN45758.1"/>
    <property type="molecule type" value="Genomic_DNA"/>
</dbReference>
<sequence>MLLFYVPFAIFIFYAFNSMTQKFCTKSEMSNEKSAKVYRTINISMLVLLISSYYEMNYLY</sequence>
<keyword evidence="1" id="KW-1133">Transmembrane helix</keyword>
<feature type="transmembrane region" description="Helical" evidence="1">
    <location>
        <begin position="37"/>
        <end position="54"/>
    </location>
</feature>
<reference evidence="2 3" key="1">
    <citation type="submission" date="2019-07" db="EMBL/GenBank/DDBJ databases">
        <title>Whole genome shotgun sequence of Alkalibacillus haloalkaliphilus NBRC 103110.</title>
        <authorList>
            <person name="Hosoyama A."/>
            <person name="Uohara A."/>
            <person name="Ohji S."/>
            <person name="Ichikawa N."/>
        </authorList>
    </citation>
    <scope>NUCLEOTIDE SEQUENCE [LARGE SCALE GENOMIC DNA]</scope>
    <source>
        <strain evidence="2 3">NBRC 103110</strain>
    </source>
</reference>
<name>A0A511W628_9BACI</name>
<dbReference type="OrthoDB" id="2971155at2"/>
<evidence type="ECO:0000256" key="1">
    <source>
        <dbReference type="SAM" id="Phobius"/>
    </source>
</evidence>
<protein>
    <recommendedName>
        <fullName evidence="4">G-protein coupled receptors family 1 profile domain-containing protein</fullName>
    </recommendedName>
</protein>
<evidence type="ECO:0000313" key="3">
    <source>
        <dbReference type="Proteomes" id="UP000321440"/>
    </source>
</evidence>
<organism evidence="2 3">
    <name type="scientific">Alkalibacillus haloalkaliphilus</name>
    <dbReference type="NCBI Taxonomy" id="94136"/>
    <lineage>
        <taxon>Bacteria</taxon>
        <taxon>Bacillati</taxon>
        <taxon>Bacillota</taxon>
        <taxon>Bacilli</taxon>
        <taxon>Bacillales</taxon>
        <taxon>Bacillaceae</taxon>
        <taxon>Alkalibacillus</taxon>
    </lineage>
</organism>
<proteinExistence type="predicted"/>
<evidence type="ECO:0000313" key="2">
    <source>
        <dbReference type="EMBL" id="GEN45758.1"/>
    </source>
</evidence>
<dbReference type="AlphaFoldDB" id="A0A511W628"/>
<keyword evidence="1" id="KW-0472">Membrane</keyword>
<keyword evidence="3" id="KW-1185">Reference proteome</keyword>
<comment type="caution">
    <text evidence="2">The sequence shown here is derived from an EMBL/GenBank/DDBJ whole genome shotgun (WGS) entry which is preliminary data.</text>
</comment>
<keyword evidence="1" id="KW-0812">Transmembrane</keyword>
<dbReference type="Proteomes" id="UP000321440">
    <property type="component" value="Unassembled WGS sequence"/>
</dbReference>